<sequence length="313" mass="34451">MASSRAIVCIARRSKAPISRCTRRAAHPVRYMETDAFNKDVEKKISNRPTRRSGVLNDGKEERKSASMPNFYGWIDAPLNIPVIQPTPPPHGRLVCTVQLSSHMPDHLDFISYFAIHSAKAMGIPATQSIIHLPTDWKKWNLIKSPFIFAKTKEILEEKVYHRAVQIFDVDRSTVKGWVRYVVERLPEGIDAVVDEYEWKVLDEIQSSSSVTSTSADGDATEGSSSGSATPASKNPTFKEQVHSEMEKWLAAHEATRAAPRVRPTPVVASSDTGKGSNVAASTTTQTGKKESAKQVAARAAKAAELEAAKKKK</sequence>
<feature type="compositionally biased region" description="Polar residues" evidence="3">
    <location>
        <begin position="268"/>
        <end position="287"/>
    </location>
</feature>
<evidence type="ECO:0000256" key="3">
    <source>
        <dbReference type="SAM" id="MobiDB-lite"/>
    </source>
</evidence>
<dbReference type="Proteomes" id="UP000319731">
    <property type="component" value="Unassembled WGS sequence"/>
</dbReference>
<name>A0A507C956_9FUNG</name>
<feature type="region of interest" description="Disordered" evidence="3">
    <location>
        <begin position="42"/>
        <end position="62"/>
    </location>
</feature>
<dbReference type="GeneID" id="42004479"/>
<dbReference type="SMART" id="SM01403">
    <property type="entry name" value="Ribosomal_S10"/>
    <property type="match status" value="1"/>
</dbReference>
<accession>A0A507C956</accession>
<dbReference type="InterPro" id="IPR027486">
    <property type="entry name" value="Ribosomal_uS10_dom"/>
</dbReference>
<reference evidence="5 6" key="1">
    <citation type="journal article" date="2019" name="Sci. Rep.">
        <title>Comparative genomics of chytrid fungi reveal insights into the obligate biotrophic and pathogenic lifestyle of Synchytrium endobioticum.</title>
        <authorList>
            <person name="van de Vossenberg B.T.L.H."/>
            <person name="Warris S."/>
            <person name="Nguyen H.D.T."/>
            <person name="van Gent-Pelzer M.P.E."/>
            <person name="Joly D.L."/>
            <person name="van de Geest H.C."/>
            <person name="Bonants P.J.M."/>
            <person name="Smith D.S."/>
            <person name="Levesque C.A."/>
            <person name="van der Lee T.A.J."/>
        </authorList>
    </citation>
    <scope>NUCLEOTIDE SEQUENCE [LARGE SCALE GENOMIC DNA]</scope>
    <source>
        <strain evidence="5 6">JEL517</strain>
    </source>
</reference>
<comment type="caution">
    <text evidence="5">The sequence shown here is derived from an EMBL/GenBank/DDBJ whole genome shotgun (WGS) entry which is preliminary data.</text>
</comment>
<dbReference type="GO" id="GO:0005840">
    <property type="term" value="C:ribosome"/>
    <property type="evidence" value="ECO:0007669"/>
    <property type="project" value="UniProtKB-KW"/>
</dbReference>
<evidence type="ECO:0000256" key="1">
    <source>
        <dbReference type="ARBA" id="ARBA00022980"/>
    </source>
</evidence>
<evidence type="ECO:0000313" key="6">
    <source>
        <dbReference type="Proteomes" id="UP000319731"/>
    </source>
</evidence>
<feature type="compositionally biased region" description="Basic and acidic residues" evidence="3">
    <location>
        <begin position="240"/>
        <end position="256"/>
    </location>
</feature>
<keyword evidence="2" id="KW-0687">Ribonucleoprotein</keyword>
<evidence type="ECO:0000256" key="2">
    <source>
        <dbReference type="ARBA" id="ARBA00023274"/>
    </source>
</evidence>
<feature type="compositionally biased region" description="Polar residues" evidence="3">
    <location>
        <begin position="222"/>
        <end position="238"/>
    </location>
</feature>
<gene>
    <name evidence="5" type="ORF">SmJEL517_g03254</name>
</gene>
<evidence type="ECO:0000313" key="5">
    <source>
        <dbReference type="EMBL" id="TPX34073.1"/>
    </source>
</evidence>
<dbReference type="STRING" id="1806994.A0A507C956"/>
<dbReference type="Pfam" id="PF00338">
    <property type="entry name" value="Ribosomal_S10"/>
    <property type="match status" value="1"/>
</dbReference>
<feature type="domain" description="Small ribosomal subunit protein uS10" evidence="4">
    <location>
        <begin position="97"/>
        <end position="195"/>
    </location>
</feature>
<proteinExistence type="predicted"/>
<keyword evidence="6" id="KW-1185">Reference proteome</keyword>
<evidence type="ECO:0000259" key="4">
    <source>
        <dbReference type="SMART" id="SM01403"/>
    </source>
</evidence>
<protein>
    <recommendedName>
        <fullName evidence="4">Small ribosomal subunit protein uS10 domain-containing protein</fullName>
    </recommendedName>
</protein>
<keyword evidence="1" id="KW-0689">Ribosomal protein</keyword>
<feature type="region of interest" description="Disordered" evidence="3">
    <location>
        <begin position="210"/>
        <end position="296"/>
    </location>
</feature>
<dbReference type="GO" id="GO:1990904">
    <property type="term" value="C:ribonucleoprotein complex"/>
    <property type="evidence" value="ECO:0007669"/>
    <property type="project" value="UniProtKB-KW"/>
</dbReference>
<dbReference type="EMBL" id="QEAO01000016">
    <property type="protein sequence ID" value="TPX34073.1"/>
    <property type="molecule type" value="Genomic_DNA"/>
</dbReference>
<dbReference type="AlphaFoldDB" id="A0A507C956"/>
<organism evidence="5 6">
    <name type="scientific">Synchytrium microbalum</name>
    <dbReference type="NCBI Taxonomy" id="1806994"/>
    <lineage>
        <taxon>Eukaryota</taxon>
        <taxon>Fungi</taxon>
        <taxon>Fungi incertae sedis</taxon>
        <taxon>Chytridiomycota</taxon>
        <taxon>Chytridiomycota incertae sedis</taxon>
        <taxon>Chytridiomycetes</taxon>
        <taxon>Synchytriales</taxon>
        <taxon>Synchytriaceae</taxon>
        <taxon>Synchytrium</taxon>
    </lineage>
</organism>
<dbReference type="InterPro" id="IPR036838">
    <property type="entry name" value="Ribosomal_uS10_dom_sf"/>
</dbReference>
<dbReference type="SUPFAM" id="SSF54999">
    <property type="entry name" value="Ribosomal protein S10"/>
    <property type="match status" value="1"/>
</dbReference>
<dbReference type="Gene3D" id="3.30.70.600">
    <property type="entry name" value="Ribosomal protein S10 domain"/>
    <property type="match status" value="1"/>
</dbReference>
<dbReference type="OrthoDB" id="366214at2759"/>
<dbReference type="RefSeq" id="XP_031024915.1">
    <property type="nucleotide sequence ID" value="XM_031169182.1"/>
</dbReference>